<evidence type="ECO:0000256" key="4">
    <source>
        <dbReference type="ARBA" id="ARBA00022692"/>
    </source>
</evidence>
<dbReference type="InterPro" id="IPR028082">
    <property type="entry name" value="Peripla_BP_I"/>
</dbReference>
<dbReference type="Pfam" id="PF01094">
    <property type="entry name" value="ANF_receptor"/>
    <property type="match status" value="2"/>
</dbReference>
<keyword evidence="5 18" id="KW-0732">Signal</keyword>
<keyword evidence="8" id="KW-0297">G-protein coupled receptor</keyword>
<keyword evidence="7" id="KW-0770">Synapse</keyword>
<keyword evidence="9" id="KW-0175">Coiled coil</keyword>
<evidence type="ECO:0000256" key="1">
    <source>
        <dbReference type="ARBA" id="ARBA00008991"/>
    </source>
</evidence>
<evidence type="ECO:0000256" key="12">
    <source>
        <dbReference type="ARBA" id="ARBA00023170"/>
    </source>
</evidence>
<keyword evidence="3" id="KW-0597">Phosphoprotein</keyword>
<evidence type="ECO:0000259" key="19">
    <source>
        <dbReference type="PROSITE" id="PS50259"/>
    </source>
</evidence>
<dbReference type="CDD" id="cd15047">
    <property type="entry name" value="7tmC_GABA-B-like"/>
    <property type="match status" value="1"/>
</dbReference>
<feature type="transmembrane region" description="Helical" evidence="17">
    <location>
        <begin position="534"/>
        <end position="556"/>
    </location>
</feature>
<dbReference type="OrthoDB" id="2150267at2759"/>
<dbReference type="Pfam" id="PF00003">
    <property type="entry name" value="7tm_3"/>
    <property type="match status" value="1"/>
</dbReference>
<dbReference type="RefSeq" id="XP_020910363.1">
    <property type="nucleotide sequence ID" value="XM_021054704.2"/>
</dbReference>
<dbReference type="InterPro" id="IPR001828">
    <property type="entry name" value="ANF_lig-bd_rcpt"/>
</dbReference>
<dbReference type="PRINTS" id="PR00248">
    <property type="entry name" value="GPCRMGR"/>
</dbReference>
<evidence type="ECO:0000256" key="2">
    <source>
        <dbReference type="ARBA" id="ARBA00022475"/>
    </source>
</evidence>
<dbReference type="SUPFAM" id="SSF53822">
    <property type="entry name" value="Periplasmic binding protein-like I"/>
    <property type="match status" value="1"/>
</dbReference>
<reference evidence="20" key="1">
    <citation type="submission" date="2022-11" db="UniProtKB">
        <authorList>
            <consortium name="EnsemblMetazoa"/>
        </authorList>
    </citation>
    <scope>IDENTIFICATION</scope>
</reference>
<dbReference type="GO" id="GO:0038039">
    <property type="term" value="C:G protein-coupled receptor heterodimeric complex"/>
    <property type="evidence" value="ECO:0007669"/>
    <property type="project" value="TreeGrafter"/>
</dbReference>
<dbReference type="PRINTS" id="PR01176">
    <property type="entry name" value="GABABRECEPTR"/>
</dbReference>
<evidence type="ECO:0000256" key="18">
    <source>
        <dbReference type="SAM" id="SignalP"/>
    </source>
</evidence>
<keyword evidence="4 17" id="KW-0812">Transmembrane</keyword>
<dbReference type="InterPro" id="IPR000337">
    <property type="entry name" value="GPCR_3"/>
</dbReference>
<keyword evidence="13" id="KW-0325">Glycoprotein</keyword>
<evidence type="ECO:0000256" key="16">
    <source>
        <dbReference type="ARBA" id="ARBA00034104"/>
    </source>
</evidence>
<evidence type="ECO:0000256" key="9">
    <source>
        <dbReference type="ARBA" id="ARBA00023054"/>
    </source>
</evidence>
<evidence type="ECO:0000256" key="15">
    <source>
        <dbReference type="ARBA" id="ARBA00023257"/>
    </source>
</evidence>
<feature type="signal peptide" evidence="18">
    <location>
        <begin position="1"/>
        <end position="28"/>
    </location>
</feature>
<dbReference type="Proteomes" id="UP000887567">
    <property type="component" value="Unplaced"/>
</dbReference>
<keyword evidence="12" id="KW-0675">Receptor</keyword>
<feature type="chain" id="PRO_5036858530" description="G-protein coupled receptors family 3 profile domain-containing protein" evidence="18">
    <location>
        <begin position="29"/>
        <end position="574"/>
    </location>
</feature>
<feature type="transmembrane region" description="Helical" evidence="17">
    <location>
        <begin position="363"/>
        <end position="385"/>
    </location>
</feature>
<protein>
    <recommendedName>
        <fullName evidence="19">G-protein coupled receptors family 3 profile domain-containing protein</fullName>
    </recommendedName>
</protein>
<evidence type="ECO:0000256" key="11">
    <source>
        <dbReference type="ARBA" id="ARBA00023157"/>
    </source>
</evidence>
<dbReference type="PANTHER" id="PTHR10519:SF74">
    <property type="entry name" value="GAMMA-AMINOBUTYRIC ACID TYPE B RECEPTOR SUBUNIT 2"/>
    <property type="match status" value="1"/>
</dbReference>
<evidence type="ECO:0000256" key="5">
    <source>
        <dbReference type="ARBA" id="ARBA00022729"/>
    </source>
</evidence>
<keyword evidence="15" id="KW-0628">Postsynaptic cell membrane</keyword>
<dbReference type="CDD" id="cd06366">
    <property type="entry name" value="PBP1_GABAb_receptor"/>
    <property type="match status" value="1"/>
</dbReference>
<evidence type="ECO:0000256" key="6">
    <source>
        <dbReference type="ARBA" id="ARBA00022989"/>
    </source>
</evidence>
<evidence type="ECO:0000313" key="20">
    <source>
        <dbReference type="EnsemblMetazoa" id="XP_020910363.1"/>
    </source>
</evidence>
<feature type="transmembrane region" description="Helical" evidence="17">
    <location>
        <begin position="435"/>
        <end position="456"/>
    </location>
</feature>
<keyword evidence="14" id="KW-0807">Transducer</keyword>
<feature type="transmembrane region" description="Helical" evidence="17">
    <location>
        <begin position="477"/>
        <end position="501"/>
    </location>
</feature>
<dbReference type="OMA" id="MSHRDLF"/>
<keyword evidence="10 17" id="KW-0472">Membrane</keyword>
<dbReference type="KEGG" id="epa:110248197"/>
<dbReference type="AlphaFoldDB" id="A0A913XU79"/>
<dbReference type="GO" id="GO:0045211">
    <property type="term" value="C:postsynaptic membrane"/>
    <property type="evidence" value="ECO:0007669"/>
    <property type="project" value="UniProtKB-SubCell"/>
</dbReference>
<evidence type="ECO:0000313" key="21">
    <source>
        <dbReference type="Proteomes" id="UP000887567"/>
    </source>
</evidence>
<evidence type="ECO:0000256" key="17">
    <source>
        <dbReference type="SAM" id="Phobius"/>
    </source>
</evidence>
<dbReference type="GeneID" id="110248197"/>
<evidence type="ECO:0000256" key="7">
    <source>
        <dbReference type="ARBA" id="ARBA00023018"/>
    </source>
</evidence>
<evidence type="ECO:0000256" key="14">
    <source>
        <dbReference type="ARBA" id="ARBA00023224"/>
    </source>
</evidence>
<dbReference type="Gene3D" id="3.40.50.2300">
    <property type="match status" value="2"/>
</dbReference>
<keyword evidence="2" id="KW-1003">Cell membrane</keyword>
<dbReference type="FunFam" id="3.40.50.2300:FF:000072">
    <property type="entry name" value="Gamma-aminobutyric acid type B receptor subunit 2"/>
    <property type="match status" value="1"/>
</dbReference>
<keyword evidence="6 17" id="KW-1133">Transmembrane helix</keyword>
<proteinExistence type="inferred from homology"/>
<dbReference type="InterPro" id="IPR002455">
    <property type="entry name" value="GPCR3_GABA-B"/>
</dbReference>
<accession>A0A913XU79</accession>
<keyword evidence="11" id="KW-1015">Disulfide bond</keyword>
<dbReference type="PANTHER" id="PTHR10519">
    <property type="entry name" value="GABA-B RECEPTOR"/>
    <property type="match status" value="1"/>
</dbReference>
<evidence type="ECO:0000256" key="8">
    <source>
        <dbReference type="ARBA" id="ARBA00023040"/>
    </source>
</evidence>
<feature type="transmembrane region" description="Helical" evidence="17">
    <location>
        <begin position="406"/>
        <end position="423"/>
    </location>
</feature>
<keyword evidence="21" id="KW-1185">Reference proteome</keyword>
<comment type="similarity">
    <text evidence="1">Belongs to the G-protein coupled receptor 3 family. GABA-B receptor subfamily.</text>
</comment>
<dbReference type="GO" id="GO:0004965">
    <property type="term" value="F:G protein-coupled GABA receptor activity"/>
    <property type="evidence" value="ECO:0007669"/>
    <property type="project" value="InterPro"/>
</dbReference>
<sequence>MKSSLYESGILLAVFAIFFTSSVPLCSSKQPLYIGCISPMTGKSDWWGRGIPVAAEMAFDMINNQSNILKDYELILLKNDSKGETGLGNRILFDYLNKKQVMMVLGPARSNVARSFADTSKYWQMVQISATATSGFLSRKKTYPYFLRTIPSASAMRTSFIALAKKFGWTRVSILFYYREMQVEYAWIINTPDKNGWWNRTYPSLKCTEKEITEAAQHAIMISDMSIGQQNTTGISRLTPDEFLTQYKQYSQERNAKTSPYGPFAFDAAWMIALALNKTFANKNRFSFFMDHTYYKDKTTALTIKNNVIQTQFMGATGFVHLDKKGDRYGHFSIMQIKDFDLRTVGTHDVYDNKVTLHPGKRFLWKVAVCCLSSVSVLLSLFFLYCNVAYRHKRFIKMSSPNINNLIISGCILAYISVILFAIDGKHLNSFICQARVFTLNIGFTLAFGSMFSKTWRVHRITRKLRTKQRRIKDVHLLAMVMAFLVADVITLVALTIISPITKDYHWFDSKPKSPTAADVIYRKKVAYCKIDHVLWLVIVYGTKTLLLVFGLFLAWETRKVKINALNDSQNTDI</sequence>
<feature type="domain" description="G-protein coupled receptors family 3 profile" evidence="19">
    <location>
        <begin position="365"/>
        <end position="574"/>
    </location>
</feature>
<comment type="subcellular location">
    <subcellularLocation>
        <location evidence="16">Postsynaptic cell membrane</location>
        <topology evidence="16">Multi-pass membrane protein</topology>
    </subcellularLocation>
</comment>
<dbReference type="InterPro" id="IPR017978">
    <property type="entry name" value="GPCR_3_C"/>
</dbReference>
<dbReference type="EnsemblMetazoa" id="XM_021054704.2">
    <property type="protein sequence ID" value="XP_020910363.1"/>
    <property type="gene ID" value="LOC110248197"/>
</dbReference>
<name>A0A913XU79_EXADI</name>
<evidence type="ECO:0000256" key="10">
    <source>
        <dbReference type="ARBA" id="ARBA00023136"/>
    </source>
</evidence>
<dbReference type="GO" id="GO:0007214">
    <property type="term" value="P:gamma-aminobutyric acid signaling pathway"/>
    <property type="evidence" value="ECO:0007669"/>
    <property type="project" value="TreeGrafter"/>
</dbReference>
<organism evidence="20 21">
    <name type="scientific">Exaiptasia diaphana</name>
    <name type="common">Tropical sea anemone</name>
    <name type="synonym">Aiptasia pulchella</name>
    <dbReference type="NCBI Taxonomy" id="2652724"/>
    <lineage>
        <taxon>Eukaryota</taxon>
        <taxon>Metazoa</taxon>
        <taxon>Cnidaria</taxon>
        <taxon>Anthozoa</taxon>
        <taxon>Hexacorallia</taxon>
        <taxon>Actiniaria</taxon>
        <taxon>Aiptasiidae</taxon>
        <taxon>Exaiptasia</taxon>
    </lineage>
</organism>
<evidence type="ECO:0000256" key="3">
    <source>
        <dbReference type="ARBA" id="ARBA00022553"/>
    </source>
</evidence>
<evidence type="ECO:0000256" key="13">
    <source>
        <dbReference type="ARBA" id="ARBA00023180"/>
    </source>
</evidence>
<dbReference type="PROSITE" id="PS50259">
    <property type="entry name" value="G_PROTEIN_RECEP_F3_4"/>
    <property type="match status" value="1"/>
</dbReference>